<keyword evidence="3" id="KW-1185">Reference proteome</keyword>
<dbReference type="VEuPathDB" id="ToxoDB:ENH_00011580"/>
<protein>
    <submittedName>
        <fullName evidence="2">Uncharacterized protein</fullName>
    </submittedName>
</protein>
<dbReference type="AlphaFoldDB" id="U6MVX2"/>
<feature type="compositionally biased region" description="Basic and acidic residues" evidence="1">
    <location>
        <begin position="1"/>
        <end position="13"/>
    </location>
</feature>
<evidence type="ECO:0000256" key="1">
    <source>
        <dbReference type="SAM" id="MobiDB-lite"/>
    </source>
</evidence>
<dbReference type="EMBL" id="HG723328">
    <property type="protein sequence ID" value="CDJ65875.1"/>
    <property type="molecule type" value="Genomic_DNA"/>
</dbReference>
<feature type="compositionally biased region" description="Low complexity" evidence="1">
    <location>
        <begin position="15"/>
        <end position="29"/>
    </location>
</feature>
<sequence length="102" mass="11116">MAATDIAEKREDEGAPPAASAAQPAEQPAAQAFDFGERRKKKKEKKPEDQVLRLLLRPLWTAPGSSSCGATFTATKRFRCLNAFKNSLLGTTPTWRAQNATP</sequence>
<dbReference type="GeneID" id="25471343"/>
<proteinExistence type="predicted"/>
<organism evidence="2 3">
    <name type="scientific">Eimeria necatrix</name>
    <dbReference type="NCBI Taxonomy" id="51315"/>
    <lineage>
        <taxon>Eukaryota</taxon>
        <taxon>Sar</taxon>
        <taxon>Alveolata</taxon>
        <taxon>Apicomplexa</taxon>
        <taxon>Conoidasida</taxon>
        <taxon>Coccidia</taxon>
        <taxon>Eucoccidiorida</taxon>
        <taxon>Eimeriorina</taxon>
        <taxon>Eimeriidae</taxon>
        <taxon>Eimeria</taxon>
    </lineage>
</organism>
<feature type="region of interest" description="Disordered" evidence="1">
    <location>
        <begin position="1"/>
        <end position="29"/>
    </location>
</feature>
<gene>
    <name evidence="2" type="ORF">ENH_00011580</name>
</gene>
<accession>U6MVX2</accession>
<reference evidence="2" key="2">
    <citation type="submission" date="2013-10" db="EMBL/GenBank/DDBJ databases">
        <authorList>
            <person name="Aslett M."/>
        </authorList>
    </citation>
    <scope>NUCLEOTIDE SEQUENCE [LARGE SCALE GENOMIC DNA]</scope>
    <source>
        <strain evidence="2">Houghton</strain>
    </source>
</reference>
<reference evidence="2" key="1">
    <citation type="submission" date="2013-10" db="EMBL/GenBank/DDBJ databases">
        <title>Genomic analysis of the causative agents of coccidiosis in chickens.</title>
        <authorList>
            <person name="Reid A.J."/>
            <person name="Blake D."/>
            <person name="Billington K."/>
            <person name="Browne H."/>
            <person name="Dunn M."/>
            <person name="Hung S."/>
            <person name="Kawahara F."/>
            <person name="Miranda-Saavedra D."/>
            <person name="Mourier T."/>
            <person name="Nagra H."/>
            <person name="Otto T.D."/>
            <person name="Rawlings N."/>
            <person name="Sanchez A."/>
            <person name="Sanders M."/>
            <person name="Subramaniam C."/>
            <person name="Tay Y."/>
            <person name="Dear P."/>
            <person name="Doerig C."/>
            <person name="Gruber A."/>
            <person name="Parkinson J."/>
            <person name="Shirley M."/>
            <person name="Wan K.L."/>
            <person name="Berriman M."/>
            <person name="Tomley F."/>
            <person name="Pain A."/>
        </authorList>
    </citation>
    <scope>NUCLEOTIDE SEQUENCE [LARGE SCALE GENOMIC DNA]</scope>
    <source>
        <strain evidence="2">Houghton</strain>
    </source>
</reference>
<name>U6MVX2_9EIME</name>
<dbReference type="RefSeq" id="XP_013434342.1">
    <property type="nucleotide sequence ID" value="XM_013578888.1"/>
</dbReference>
<evidence type="ECO:0000313" key="3">
    <source>
        <dbReference type="Proteomes" id="UP000030754"/>
    </source>
</evidence>
<dbReference type="Proteomes" id="UP000030754">
    <property type="component" value="Unassembled WGS sequence"/>
</dbReference>
<evidence type="ECO:0000313" key="2">
    <source>
        <dbReference type="EMBL" id="CDJ65875.1"/>
    </source>
</evidence>